<evidence type="ECO:0000313" key="3">
    <source>
        <dbReference type="Proteomes" id="UP000198480"/>
    </source>
</evidence>
<dbReference type="EMBL" id="FZOK01000021">
    <property type="protein sequence ID" value="SNS74602.1"/>
    <property type="molecule type" value="Genomic_DNA"/>
</dbReference>
<reference evidence="3" key="1">
    <citation type="submission" date="2017-06" db="EMBL/GenBank/DDBJ databases">
        <authorList>
            <person name="Varghese N."/>
            <person name="Submissions S."/>
        </authorList>
    </citation>
    <scope>NUCLEOTIDE SEQUENCE [LARGE SCALE GENOMIC DNA]</scope>
    <source>
        <strain evidence="3">5C</strain>
    </source>
</reference>
<accession>A0A239H099</accession>
<evidence type="ECO:0000313" key="2">
    <source>
        <dbReference type="EMBL" id="SNS74602.1"/>
    </source>
</evidence>
<gene>
    <name evidence="2" type="ORF">SAMN06295967_12121</name>
</gene>
<dbReference type="InterPro" id="IPR043732">
    <property type="entry name" value="DUF5675"/>
</dbReference>
<proteinExistence type="predicted"/>
<dbReference type="AlphaFoldDB" id="A0A239H099"/>
<feature type="domain" description="DUF5675" evidence="1">
    <location>
        <begin position="4"/>
        <end position="115"/>
    </location>
</feature>
<evidence type="ECO:0000259" key="1">
    <source>
        <dbReference type="Pfam" id="PF18925"/>
    </source>
</evidence>
<dbReference type="Pfam" id="PF18925">
    <property type="entry name" value="DUF5675"/>
    <property type="match status" value="1"/>
</dbReference>
<dbReference type="OrthoDB" id="707810at2"/>
<keyword evidence="3" id="KW-1185">Reference proteome</keyword>
<protein>
    <recommendedName>
        <fullName evidence="1">DUF5675 domain-containing protein</fullName>
    </recommendedName>
</protein>
<name>A0A239H099_9BACT</name>
<dbReference type="RefSeq" id="WP_089242462.1">
    <property type="nucleotide sequence ID" value="NZ_FZOK01000021.1"/>
</dbReference>
<sequence>MKLHLEREYWPGGTNGTITIDGHKICHTIEKPWRRNTSPESCIPEGVYKLKREFSEKWGWHMVIEQVPGRGEVRLLPRNWKSTELPDCIIPVTAIKGEGVGIQSKHAFEKLKDLVFSILNEQEQVLLEIRSYPDAALNLVHYELSWMD</sequence>
<organism evidence="2 3">
    <name type="scientific">Belliella buryatensis</name>
    <dbReference type="NCBI Taxonomy" id="1500549"/>
    <lineage>
        <taxon>Bacteria</taxon>
        <taxon>Pseudomonadati</taxon>
        <taxon>Bacteroidota</taxon>
        <taxon>Cytophagia</taxon>
        <taxon>Cytophagales</taxon>
        <taxon>Cyclobacteriaceae</taxon>
        <taxon>Belliella</taxon>
    </lineage>
</organism>
<dbReference type="Proteomes" id="UP000198480">
    <property type="component" value="Unassembled WGS sequence"/>
</dbReference>